<evidence type="ECO:0000256" key="1">
    <source>
        <dbReference type="SAM" id="Coils"/>
    </source>
</evidence>
<keyword evidence="1" id="KW-0175">Coiled coil</keyword>
<feature type="coiled-coil region" evidence="1">
    <location>
        <begin position="28"/>
        <end position="58"/>
    </location>
</feature>
<dbReference type="EMBL" id="AP026933">
    <property type="protein sequence ID" value="BDT03128.1"/>
    <property type="molecule type" value="Genomic_DNA"/>
</dbReference>
<protein>
    <submittedName>
        <fullName evidence="2">Uncharacterized protein</fullName>
    </submittedName>
</protein>
<dbReference type="Proteomes" id="UP001163387">
    <property type="component" value="Chromosome"/>
</dbReference>
<reference evidence="2 3" key="1">
    <citation type="journal article" date="2022" name="Front. Microbiol.">
        <title>Male-killing mechanisms vary between Spiroplasma species.</title>
        <authorList>
            <person name="Arai H."/>
            <person name="Inoue M."/>
            <person name="Kageyama D."/>
        </authorList>
    </citation>
    <scope>NUCLEOTIDE SEQUENCE [LARGE SCALE GENOMIC DNA]</scope>
    <source>
        <strain evidence="3">sHm</strain>
    </source>
</reference>
<sequence length="71" mass="8498">MFKVKPNSPVYEFYYSEIKKLEGKIKDNKELDNIINTEKNLKEEIEKLEIYLKTLNENLKKKLDGLHFIGH</sequence>
<proteinExistence type="predicted"/>
<accession>A0ABM8BTE7</accession>
<evidence type="ECO:0000313" key="3">
    <source>
        <dbReference type="Proteomes" id="UP001163387"/>
    </source>
</evidence>
<organism evidence="2 3">
    <name type="scientific">Spiroplasma ixodetis</name>
    <dbReference type="NCBI Taxonomy" id="2141"/>
    <lineage>
        <taxon>Bacteria</taxon>
        <taxon>Bacillati</taxon>
        <taxon>Mycoplasmatota</taxon>
        <taxon>Mollicutes</taxon>
        <taxon>Entomoplasmatales</taxon>
        <taxon>Spiroplasmataceae</taxon>
        <taxon>Spiroplasma</taxon>
    </lineage>
</organism>
<gene>
    <name evidence="2" type="ORF">SHM_07740</name>
</gene>
<name>A0ABM8BTE7_9MOLU</name>
<keyword evidence="3" id="KW-1185">Reference proteome</keyword>
<evidence type="ECO:0000313" key="2">
    <source>
        <dbReference type="EMBL" id="BDT03128.1"/>
    </source>
</evidence>
<dbReference type="RefSeq" id="WP_281749241.1">
    <property type="nucleotide sequence ID" value="NZ_AP026933.1"/>
</dbReference>